<dbReference type="GO" id="GO:0000463">
    <property type="term" value="P:maturation of LSU-rRNA from tricistronic rRNA transcript (SSU-rRNA, 5.8S rRNA, LSU-rRNA)"/>
    <property type="evidence" value="ECO:0007669"/>
    <property type="project" value="TreeGrafter"/>
</dbReference>
<dbReference type="SUPFAM" id="SSF55129">
    <property type="entry name" value="Ribosomal protein L30p/L7e"/>
    <property type="match status" value="1"/>
</dbReference>
<dbReference type="GO" id="GO:0003735">
    <property type="term" value="F:structural constituent of ribosome"/>
    <property type="evidence" value="ECO:0007669"/>
    <property type="project" value="TreeGrafter"/>
</dbReference>
<sequence length="240" mass="27833">REMLLVPESRLERRRHIRPSKLPKKSRCFCKKEEAEEMKRAQQLHNRVCLRQLEVKLRGLEVPDKHFLTFVLVLRIVARLCLNKIFSGFFVKVTFPTIKSLWNRIKPRSSALQEDSLLFEPPGNPYVTQGFPNLKFFQELNLKHRQSKVKNKSVPLTDNRMIEQHWGKFGVICLEDFIHKVAFPGKNFQVVSGFLCHFHLSVAHCATKNRVGFLKEGDSPGYGGKHNTQLTGQVNETQNL</sequence>
<dbReference type="InterPro" id="IPR036919">
    <property type="entry name" value="Ribo_uL30_ferredoxin-like_sf"/>
</dbReference>
<protein>
    <submittedName>
        <fullName evidence="1">Uncharacterized protein</fullName>
    </submittedName>
</protein>
<evidence type="ECO:0000313" key="2">
    <source>
        <dbReference type="Proteomes" id="UP000326458"/>
    </source>
</evidence>
<name>A0A5N3WV97_MUNMU</name>
<dbReference type="GO" id="GO:0003723">
    <property type="term" value="F:RNA binding"/>
    <property type="evidence" value="ECO:0007669"/>
    <property type="project" value="TreeGrafter"/>
</dbReference>
<dbReference type="AlphaFoldDB" id="A0A5N3WV97"/>
<evidence type="ECO:0000313" key="1">
    <source>
        <dbReference type="EMBL" id="KAB0364807.1"/>
    </source>
</evidence>
<organism evidence="1 2">
    <name type="scientific">Muntiacus muntjak</name>
    <name type="common">Barking deer</name>
    <name type="synonym">Indian muntjac</name>
    <dbReference type="NCBI Taxonomy" id="9888"/>
    <lineage>
        <taxon>Eukaryota</taxon>
        <taxon>Metazoa</taxon>
        <taxon>Chordata</taxon>
        <taxon>Craniata</taxon>
        <taxon>Vertebrata</taxon>
        <taxon>Euteleostomi</taxon>
        <taxon>Mammalia</taxon>
        <taxon>Eutheria</taxon>
        <taxon>Laurasiatheria</taxon>
        <taxon>Artiodactyla</taxon>
        <taxon>Ruminantia</taxon>
        <taxon>Pecora</taxon>
        <taxon>Cervidae</taxon>
        <taxon>Muntiacinae</taxon>
        <taxon>Muntiacus</taxon>
    </lineage>
</organism>
<proteinExistence type="predicted"/>
<dbReference type="GO" id="GO:0022625">
    <property type="term" value="C:cytosolic large ribosomal subunit"/>
    <property type="evidence" value="ECO:0007669"/>
    <property type="project" value="TreeGrafter"/>
</dbReference>
<keyword evidence="2" id="KW-1185">Reference proteome</keyword>
<dbReference type="PANTHER" id="PTHR11524">
    <property type="entry name" value="60S RIBOSOMAL PROTEIN L7"/>
    <property type="match status" value="1"/>
</dbReference>
<accession>A0A5N3WV97</accession>
<reference evidence="1 2" key="1">
    <citation type="submission" date="2019-06" db="EMBL/GenBank/DDBJ databases">
        <title>Discovery of a novel chromosome fission-fusion reversal in muntjac.</title>
        <authorList>
            <person name="Mudd A.B."/>
            <person name="Bredeson J.V."/>
            <person name="Baum R."/>
            <person name="Hockemeyer D."/>
            <person name="Rokhsar D.S."/>
        </authorList>
    </citation>
    <scope>NUCLEOTIDE SEQUENCE [LARGE SCALE GENOMIC DNA]</scope>
    <source>
        <strain evidence="1">UTSW_UCB_Mm</strain>
        <tissue evidence="1">Fibroblast cell line</tissue>
    </source>
</reference>
<dbReference type="InterPro" id="IPR039699">
    <property type="entry name" value="Ribosomal_uL30"/>
</dbReference>
<comment type="caution">
    <text evidence="1">The sequence shown here is derived from an EMBL/GenBank/DDBJ whole genome shotgun (WGS) entry which is preliminary data.</text>
</comment>
<dbReference type="EMBL" id="VCEA01000001">
    <property type="protein sequence ID" value="KAB0364807.1"/>
    <property type="molecule type" value="Genomic_DNA"/>
</dbReference>
<feature type="non-terminal residue" evidence="1">
    <location>
        <position position="1"/>
    </location>
</feature>
<dbReference type="PANTHER" id="PTHR11524:SF13">
    <property type="entry name" value="RIBOSOMAL PROTEIN UL30-LIKE"/>
    <property type="match status" value="1"/>
</dbReference>
<dbReference type="Proteomes" id="UP000326458">
    <property type="component" value="Unassembled WGS sequence"/>
</dbReference>
<gene>
    <name evidence="1" type="ORF">FD754_008963</name>
</gene>